<dbReference type="FunFam" id="1.20.120.1080:FF:000005">
    <property type="entry name" value="ATP-dependent helicase HrpA"/>
    <property type="match status" value="1"/>
</dbReference>
<evidence type="ECO:0000313" key="8">
    <source>
        <dbReference type="Proteomes" id="UP000078476"/>
    </source>
</evidence>
<dbReference type="InterPro" id="IPR003593">
    <property type="entry name" value="AAA+_ATPase"/>
</dbReference>
<dbReference type="SUPFAM" id="SSF52540">
    <property type="entry name" value="P-loop containing nucleoside triphosphate hydrolases"/>
    <property type="match status" value="1"/>
</dbReference>
<dbReference type="Pfam" id="PF21010">
    <property type="entry name" value="HA2_C"/>
    <property type="match status" value="1"/>
</dbReference>
<feature type="domain" description="Helicase C-terminal" evidence="6">
    <location>
        <begin position="281"/>
        <end position="446"/>
    </location>
</feature>
<dbReference type="SMART" id="SM00490">
    <property type="entry name" value="HELICc"/>
    <property type="match status" value="1"/>
</dbReference>
<dbReference type="InterPro" id="IPR014001">
    <property type="entry name" value="Helicase_ATP-bd"/>
</dbReference>
<dbReference type="CDD" id="cd17989">
    <property type="entry name" value="DEXHc_HrpA"/>
    <property type="match status" value="1"/>
</dbReference>
<dbReference type="OrthoDB" id="9805617at2"/>
<accession>A0A177MX46</accession>
<proteinExistence type="predicted"/>
<dbReference type="SMART" id="SM00847">
    <property type="entry name" value="HA2"/>
    <property type="match status" value="1"/>
</dbReference>
<dbReference type="Pfam" id="PF00270">
    <property type="entry name" value="DEAD"/>
    <property type="match status" value="1"/>
</dbReference>
<dbReference type="SMART" id="SM00487">
    <property type="entry name" value="DEXDc"/>
    <property type="match status" value="1"/>
</dbReference>
<dbReference type="CDD" id="cd18791">
    <property type="entry name" value="SF2_C_RHA"/>
    <property type="match status" value="1"/>
</dbReference>
<dbReference type="InterPro" id="IPR010222">
    <property type="entry name" value="RNA_helicase_HrpA"/>
</dbReference>
<dbReference type="Pfam" id="PF07717">
    <property type="entry name" value="OB_NTP_bind"/>
    <property type="match status" value="1"/>
</dbReference>
<dbReference type="PANTHER" id="PTHR18934">
    <property type="entry name" value="ATP-DEPENDENT RNA HELICASE"/>
    <property type="match status" value="1"/>
</dbReference>
<evidence type="ECO:0000313" key="7">
    <source>
        <dbReference type="EMBL" id="OAI10288.1"/>
    </source>
</evidence>
<feature type="domain" description="Helicase ATP-binding" evidence="5">
    <location>
        <begin position="85"/>
        <end position="248"/>
    </location>
</feature>
<gene>
    <name evidence="7" type="ORF">A1359_16975</name>
</gene>
<dbReference type="InterPro" id="IPR024590">
    <property type="entry name" value="HrpA_C"/>
</dbReference>
<dbReference type="PROSITE" id="PS51192">
    <property type="entry name" value="HELICASE_ATP_BIND_1"/>
    <property type="match status" value="1"/>
</dbReference>
<dbReference type="InterPro" id="IPR007502">
    <property type="entry name" value="Helicase-assoc_dom"/>
</dbReference>
<evidence type="ECO:0000256" key="2">
    <source>
        <dbReference type="ARBA" id="ARBA00022801"/>
    </source>
</evidence>
<dbReference type="GO" id="GO:0016787">
    <property type="term" value="F:hydrolase activity"/>
    <property type="evidence" value="ECO:0007669"/>
    <property type="project" value="UniProtKB-KW"/>
</dbReference>
<keyword evidence="8" id="KW-1185">Reference proteome</keyword>
<dbReference type="RefSeq" id="WP_066987444.1">
    <property type="nucleotide sequence ID" value="NZ_LUUI01000156.1"/>
</dbReference>
<reference evidence="7 8" key="1">
    <citation type="submission" date="2016-03" db="EMBL/GenBank/DDBJ databases">
        <authorList>
            <person name="Ploux O."/>
        </authorList>
    </citation>
    <scope>NUCLEOTIDE SEQUENCE [LARGE SCALE GENOMIC DNA]</scope>
    <source>
        <strain evidence="7 8">R-45370</strain>
    </source>
</reference>
<protein>
    <submittedName>
        <fullName evidence="7">ATP-dependent helicase</fullName>
    </submittedName>
</protein>
<evidence type="ECO:0000256" key="4">
    <source>
        <dbReference type="ARBA" id="ARBA00022840"/>
    </source>
</evidence>
<name>A0A177MX46_9GAMM</name>
<sequence length="1297" mass="147980">MSASDTFKQLAKNLNHCMHIDRHALKRQLDRLRSDAGKGKDVAGALQQLAGKIDRSSSRCNQRRASVPVINYPDLPVSGKKDDIAELIKNNQVTIVCGETGSGKTTQLPKICLEIGRGVTGLIGHTQPRRIAARTVADRIAEELGQPIGQAVGYKVRFHDQTHPNSLVKLMTDGILLAESQNDPYLNQYDTIIIDEAHERSLNIDFLMGYLRWLLPKRSDLKVIITSATIDPERFAKHFNDAPIVNVSGRTYPVDVRYRPIELIEEDDETSADLQQAILDAVDELYRDLRGDILIFLSGEHEIRETTESLRKSHNNGRYEVLPLYSKLSVAEQERVFKPAGNKPRIVLATNVAETSLTVPGIRCVIDSGHARISRYSHKSKIQRLPIERISQASANQRSGRCGRVAEGICIRLYSKEDYLARPEFTEPEILRTNLSSVILQMAALKLGDIEDFPFVEPPEDKMIRDGKNALFEVDALDKQGQLTNTGRQLAKIPTDPKLARMLLAAAELGSLHEVAIIVSALSIQDPRDKPADKMPQAEAKHAQFKAEDSDFLTLLNLWNAFEEQKKHLTNSKLRKYCQENFLSYMRMREWHDIHTQIMQVALGDLRLKTSGNPANYEQIHMALLPGLLSNIGFRHEQYEYLGARGLKFFIFPGSGQHKARPKWIMAAEQVETSKVYARTVAKIEPEWVEACAQHLVRRNYFDPHWEKTAGRCGVYERTLLYGLTLQAKRKVPYENVDAKAARDMFIRHALVNQDYHSNAPFFKANEKLLEEVGYIQHKGRRVDLVEDEEWLYQFYDNKLPAEIVSGIALDQWRKKVERDNPKILFLTKEDLTRNDDNHINDWDFPDSKKIGDLTIELHYRFDPGHDEDGVTAIIPVHQLNQIRSVPFDWLVPGMLEEKIVALLKSLPKHLRKHFVPVPQTAKACLEIEPDFKGSLYEWLGNRLRKLTGEAIPLNEWQPNTLPEHLKMNFRVVDDKGRALGYGRNLAKLQAEHATKAGHSFEKLAQEEMSHTGCIAWVFDDLPDTWQFMQKGQTFVGYPAIVDEGETVGVKILETQQKAERAHFEGLTKLFQLQCRKEAQYILKNSGVAAALQLAYNQLAKHPLLSKRPGGEFKQDLLFLIFSSVFVNAVEIRSQQVFEAQLAENKSSLISVCNQVGKQVMEIMANLQSVRQRLKQPGVNPALRLDVENQLSLLLYSGFIRYTPLLQLQAIPRYLKAIEFRLDKQKPDSADVQGLQRLWIRYWQYIEKQLKTTLPSPEQDSFRWGLEELRVSLFAQQLKTAGPISVQRLEKQWNEMF</sequence>
<dbReference type="EMBL" id="LUUI01000156">
    <property type="protein sequence ID" value="OAI10288.1"/>
    <property type="molecule type" value="Genomic_DNA"/>
</dbReference>
<dbReference type="Pfam" id="PF11898">
    <property type="entry name" value="DUF3418"/>
    <property type="match status" value="1"/>
</dbReference>
<keyword evidence="1" id="KW-0547">Nucleotide-binding</keyword>
<dbReference type="InterPro" id="IPR001650">
    <property type="entry name" value="Helicase_C-like"/>
</dbReference>
<dbReference type="GO" id="GO:0003724">
    <property type="term" value="F:RNA helicase activity"/>
    <property type="evidence" value="ECO:0007669"/>
    <property type="project" value="InterPro"/>
</dbReference>
<dbReference type="PROSITE" id="PS51194">
    <property type="entry name" value="HELICASE_CTER"/>
    <property type="match status" value="1"/>
</dbReference>
<dbReference type="NCBIfam" id="TIGR01967">
    <property type="entry name" value="DEAH_box_HrpA"/>
    <property type="match status" value="1"/>
</dbReference>
<dbReference type="GO" id="GO:0005524">
    <property type="term" value="F:ATP binding"/>
    <property type="evidence" value="ECO:0007669"/>
    <property type="project" value="UniProtKB-KW"/>
</dbReference>
<dbReference type="PANTHER" id="PTHR18934:SF99">
    <property type="entry name" value="ATP-DEPENDENT RNA HELICASE DHX37-RELATED"/>
    <property type="match status" value="1"/>
</dbReference>
<dbReference type="NCBIfam" id="NF008348">
    <property type="entry name" value="PRK11131.1"/>
    <property type="match status" value="1"/>
</dbReference>
<dbReference type="GO" id="GO:0003723">
    <property type="term" value="F:RNA binding"/>
    <property type="evidence" value="ECO:0007669"/>
    <property type="project" value="TreeGrafter"/>
</dbReference>
<keyword evidence="4" id="KW-0067">ATP-binding</keyword>
<keyword evidence="2" id="KW-0378">Hydrolase</keyword>
<dbReference type="Pfam" id="PF00271">
    <property type="entry name" value="Helicase_C"/>
    <property type="match status" value="1"/>
</dbReference>
<evidence type="ECO:0000256" key="1">
    <source>
        <dbReference type="ARBA" id="ARBA00022741"/>
    </source>
</evidence>
<organism evidence="7 8">
    <name type="scientific">Methylomonas lenta</name>
    <dbReference type="NCBI Taxonomy" id="980561"/>
    <lineage>
        <taxon>Bacteria</taxon>
        <taxon>Pseudomonadati</taxon>
        <taxon>Pseudomonadota</taxon>
        <taxon>Gammaproteobacteria</taxon>
        <taxon>Methylococcales</taxon>
        <taxon>Methylococcaceae</taxon>
        <taxon>Methylomonas</taxon>
    </lineage>
</organism>
<dbReference type="InterPro" id="IPR027417">
    <property type="entry name" value="P-loop_NTPase"/>
</dbReference>
<dbReference type="Gene3D" id="3.40.50.300">
    <property type="entry name" value="P-loop containing nucleotide triphosphate hydrolases"/>
    <property type="match status" value="2"/>
</dbReference>
<dbReference type="InterPro" id="IPR011709">
    <property type="entry name" value="DEAD-box_helicase_OB_fold"/>
</dbReference>
<dbReference type="Proteomes" id="UP000078476">
    <property type="component" value="Unassembled WGS sequence"/>
</dbReference>
<dbReference type="InterPro" id="IPR011545">
    <property type="entry name" value="DEAD/DEAH_box_helicase_dom"/>
</dbReference>
<dbReference type="STRING" id="980561.A1359_16975"/>
<keyword evidence="3 7" id="KW-0347">Helicase</keyword>
<evidence type="ECO:0000259" key="6">
    <source>
        <dbReference type="PROSITE" id="PS51194"/>
    </source>
</evidence>
<evidence type="ECO:0000256" key="3">
    <source>
        <dbReference type="ARBA" id="ARBA00022806"/>
    </source>
</evidence>
<evidence type="ECO:0000259" key="5">
    <source>
        <dbReference type="PROSITE" id="PS51192"/>
    </source>
</evidence>
<dbReference type="Gene3D" id="1.20.120.1080">
    <property type="match status" value="1"/>
</dbReference>
<dbReference type="FunFam" id="3.40.50.300:FF:000575">
    <property type="entry name" value="ATP-dependent helicase hrpA"/>
    <property type="match status" value="1"/>
</dbReference>
<dbReference type="SMART" id="SM00382">
    <property type="entry name" value="AAA"/>
    <property type="match status" value="1"/>
</dbReference>
<comment type="caution">
    <text evidence="7">The sequence shown here is derived from an EMBL/GenBank/DDBJ whole genome shotgun (WGS) entry which is preliminary data.</text>
</comment>